<keyword evidence="1" id="KW-1133">Transmembrane helix</keyword>
<feature type="transmembrane region" description="Helical" evidence="1">
    <location>
        <begin position="12"/>
        <end position="29"/>
    </location>
</feature>
<evidence type="ECO:0000313" key="2">
    <source>
        <dbReference type="EMBL" id="EGJ31246.1"/>
    </source>
</evidence>
<evidence type="ECO:0000256" key="1">
    <source>
        <dbReference type="SAM" id="Phobius"/>
    </source>
</evidence>
<dbReference type="EMBL" id="GL890940">
    <property type="protein sequence ID" value="EGJ31246.1"/>
    <property type="molecule type" value="Genomic_DNA"/>
</dbReference>
<evidence type="ECO:0000313" key="3">
    <source>
        <dbReference type="Proteomes" id="UP000003959"/>
    </source>
</evidence>
<protein>
    <submittedName>
        <fullName evidence="2">Uncharacterized protein</fullName>
    </submittedName>
</protein>
<dbReference type="HOGENOM" id="CLU_3397443_0_0_3"/>
<accession>F4XVI3</accession>
<keyword evidence="3" id="KW-1185">Reference proteome</keyword>
<proteinExistence type="predicted"/>
<dbReference type="AlphaFoldDB" id="F4XVI3"/>
<name>F4XVI3_9CYAN</name>
<keyword evidence="1" id="KW-0812">Transmembrane</keyword>
<dbReference type="Proteomes" id="UP000003959">
    <property type="component" value="Unassembled WGS sequence"/>
</dbReference>
<gene>
    <name evidence="2" type="ORF">LYNGBM3L_40710</name>
</gene>
<keyword evidence="1" id="KW-0472">Membrane</keyword>
<sequence>MKLIINSLENTPYLLIFALTLLFLIAKHADN</sequence>
<organism evidence="2 3">
    <name type="scientific">Moorena producens 3L</name>
    <dbReference type="NCBI Taxonomy" id="489825"/>
    <lineage>
        <taxon>Bacteria</taxon>
        <taxon>Bacillati</taxon>
        <taxon>Cyanobacteriota</taxon>
        <taxon>Cyanophyceae</taxon>
        <taxon>Coleofasciculales</taxon>
        <taxon>Coleofasciculaceae</taxon>
        <taxon>Moorena</taxon>
    </lineage>
</organism>
<reference evidence="3" key="1">
    <citation type="journal article" date="2011" name="Proc. Natl. Acad. Sci. U.S.A.">
        <title>Genomic insights into the physiology and ecology of the marine filamentous cyanobacterium Lyngbya majuscula.</title>
        <authorList>
            <person name="Jones A.C."/>
            <person name="Monroe E.A."/>
            <person name="Podell S."/>
            <person name="Hess W.R."/>
            <person name="Klages S."/>
            <person name="Esquenazi E."/>
            <person name="Niessen S."/>
            <person name="Hoover H."/>
            <person name="Rothmann M."/>
            <person name="Lasken R.S."/>
            <person name="Yates J.R.III."/>
            <person name="Reinhardt R."/>
            <person name="Kube M."/>
            <person name="Burkart M.D."/>
            <person name="Allen E.E."/>
            <person name="Dorrestein P.C."/>
            <person name="Gerwick W.H."/>
            <person name="Gerwick L."/>
        </authorList>
    </citation>
    <scope>NUCLEOTIDE SEQUENCE [LARGE SCALE GENOMIC DNA]</scope>
    <source>
        <strain evidence="3">3L</strain>
    </source>
</reference>